<feature type="transmembrane region" description="Helical" evidence="1">
    <location>
        <begin position="318"/>
        <end position="337"/>
    </location>
</feature>
<feature type="transmembrane region" description="Helical" evidence="1">
    <location>
        <begin position="451"/>
        <end position="470"/>
    </location>
</feature>
<organism evidence="2 3">
    <name type="scientific">Pontibacter virosus</name>
    <dbReference type="NCBI Taxonomy" id="1765052"/>
    <lineage>
        <taxon>Bacteria</taxon>
        <taxon>Pseudomonadati</taxon>
        <taxon>Bacteroidota</taxon>
        <taxon>Cytophagia</taxon>
        <taxon>Cytophagales</taxon>
        <taxon>Hymenobacteraceae</taxon>
        <taxon>Pontibacter</taxon>
    </lineage>
</organism>
<keyword evidence="1" id="KW-0812">Transmembrane</keyword>
<dbReference type="Gene3D" id="3.30.70.1430">
    <property type="entry name" value="Multidrug efflux transporter AcrB pore domain"/>
    <property type="match status" value="2"/>
</dbReference>
<feature type="transmembrane region" description="Helical" evidence="1">
    <location>
        <begin position="860"/>
        <end position="880"/>
    </location>
</feature>
<proteinExistence type="predicted"/>
<feature type="transmembrane region" description="Helical" evidence="1">
    <location>
        <begin position="934"/>
        <end position="956"/>
    </location>
</feature>
<dbReference type="EMBL" id="QEKI01000023">
    <property type="protein sequence ID" value="PVY37131.1"/>
    <property type="molecule type" value="Genomic_DNA"/>
</dbReference>
<keyword evidence="3" id="KW-1185">Reference proteome</keyword>
<gene>
    <name evidence="2" type="ORF">C8E01_1235</name>
</gene>
<comment type="caution">
    <text evidence="2">The sequence shown here is derived from an EMBL/GenBank/DDBJ whole genome shotgun (WGS) entry which is preliminary data.</text>
</comment>
<feature type="transmembrane region" description="Helical" evidence="1">
    <location>
        <begin position="508"/>
        <end position="527"/>
    </location>
</feature>
<feature type="transmembrane region" description="Helical" evidence="1">
    <location>
        <begin position="886"/>
        <end position="905"/>
    </location>
</feature>
<feature type="transmembrane region" description="Helical" evidence="1">
    <location>
        <begin position="962"/>
        <end position="985"/>
    </location>
</feature>
<evidence type="ECO:0000313" key="2">
    <source>
        <dbReference type="EMBL" id="PVY37131.1"/>
    </source>
</evidence>
<evidence type="ECO:0000256" key="1">
    <source>
        <dbReference type="SAM" id="Phobius"/>
    </source>
</evidence>
<keyword evidence="1" id="KW-1133">Transmembrane helix</keyword>
<dbReference type="GO" id="GO:0042910">
    <property type="term" value="F:xenobiotic transmembrane transporter activity"/>
    <property type="evidence" value="ECO:0007669"/>
    <property type="project" value="TreeGrafter"/>
</dbReference>
<dbReference type="Gene3D" id="3.30.70.1320">
    <property type="entry name" value="Multidrug efflux transporter AcrB pore domain like"/>
    <property type="match status" value="1"/>
</dbReference>
<feature type="transmembrane region" description="Helical" evidence="1">
    <location>
        <begin position="834"/>
        <end position="853"/>
    </location>
</feature>
<dbReference type="PANTHER" id="PTHR32063">
    <property type="match status" value="1"/>
</dbReference>
<sequence length="1001" mass="110230">MTLLALLVFSVLALWKLPLSLLPEAEVPQLVIKTSLPNAAPAEMEQNVLRPIRSAMLTLANLKEIESTAETQTGTIKLYFAHGAPMQLAYLEANEKLDRLMSALPRQMERPQIIKLNVADIPVARIQVVPRHKQSLAEVSELAEKVLRKRLEQLEGVSLVDLNGTRQRALVVEPDYKALRAYGLTIANITAAIQANNQELGALSVKDGHYRYYLKLNAKLKSPADIAQLTVLTPAGHIIPISRLAQVQEGEVQPTGYHIFNNQEAVVIAVHKQMQAQMTEMMPALYAIADEFRQDYPQLDFEVTQDQSLLLQESIGNLQGSLLWGGLFAFIVLFCFSGNVRVPLLVGLSLPISLLLSFLVFQLFGISVNIISLSGLALGLGMLIDNAIIVTNRIGQKRAAGVPLLDSCVEGTREMMAPLTSSVLTTLAVFVPLVFLNGLSGALFYDQAVAVAAILATSLAVSFLLLPLLYRLLFKNLTTIPAEDSRLYLHILTLYRRLHHQAMRRHKLHLFLLLLLLPLSLLLYRLIPLQGLPYLDKHDAVINLNWNEQLEVQENKNRTTALLESLDAIALQSEGEIGTKQFLLQESNNTTQEAQLYILFKDAAQKQQGLALLQQKIKERYPLAVVQATDAPNAFDRLFNDERPLSELRWRGTSGSQPIPAESLQALTYKASLLSQQNNLGAQPGKGTLQETVYNVSIRQDRLAAYNINYNEVIGQLRSLFGNVTVTDLKDFSTIIPVKLQESEQALANRLATAFASSTSGKEYSLDQLVELRYSTSYQSITADKYGIYHSLLLPDAVPAAPIVSTIKEDALQQGLQVNIAGKFLEDQENLQQLLYVLLLSVVLLYFILSAQFESLLQPVIVLLTLPLGIAGSLLLLYLAGQSLNIMSAIGMVVMLGVMVNDAILKIDNINRLRKQMPLKSAVAKAGEESLKPILMTSITTILALLPILFASGLGADLQRPLVLSVIGGLTVGTASATFFVPLLYTALYSKRRSIQQPVAA</sequence>
<dbReference type="SUPFAM" id="SSF82866">
    <property type="entry name" value="Multidrug efflux transporter AcrB transmembrane domain"/>
    <property type="match status" value="2"/>
</dbReference>
<dbReference type="SUPFAM" id="SSF82714">
    <property type="entry name" value="Multidrug efflux transporter AcrB TolC docking domain, DN and DC subdomains"/>
    <property type="match status" value="2"/>
</dbReference>
<dbReference type="PANTHER" id="PTHR32063:SF0">
    <property type="entry name" value="SWARMING MOTILITY PROTEIN SWRC"/>
    <property type="match status" value="1"/>
</dbReference>
<feature type="transmembrane region" description="Helical" evidence="1">
    <location>
        <begin position="370"/>
        <end position="390"/>
    </location>
</feature>
<dbReference type="Pfam" id="PF00873">
    <property type="entry name" value="ACR_tran"/>
    <property type="match status" value="1"/>
</dbReference>
<dbReference type="GO" id="GO:0005886">
    <property type="term" value="C:plasma membrane"/>
    <property type="evidence" value="ECO:0007669"/>
    <property type="project" value="TreeGrafter"/>
</dbReference>
<dbReference type="SUPFAM" id="SSF82693">
    <property type="entry name" value="Multidrug efflux transporter AcrB pore domain, PN1, PN2, PC1 and PC2 subdomains"/>
    <property type="match status" value="2"/>
</dbReference>
<dbReference type="Gene3D" id="3.30.70.1440">
    <property type="entry name" value="Multidrug efflux transporter AcrB pore domain"/>
    <property type="match status" value="1"/>
</dbReference>
<dbReference type="PRINTS" id="PR00702">
    <property type="entry name" value="ACRIFLAVINRP"/>
</dbReference>
<keyword evidence="1" id="KW-0472">Membrane</keyword>
<accession>A0A2U1ALE7</accession>
<dbReference type="InterPro" id="IPR001036">
    <property type="entry name" value="Acrflvin-R"/>
</dbReference>
<dbReference type="Proteomes" id="UP000245466">
    <property type="component" value="Unassembled WGS sequence"/>
</dbReference>
<dbReference type="Gene3D" id="3.30.2090.10">
    <property type="entry name" value="Multidrug efflux transporter AcrB TolC docking domain, DN and DC subdomains"/>
    <property type="match status" value="2"/>
</dbReference>
<dbReference type="InterPro" id="IPR027463">
    <property type="entry name" value="AcrB_DN_DC_subdom"/>
</dbReference>
<evidence type="ECO:0000313" key="3">
    <source>
        <dbReference type="Proteomes" id="UP000245466"/>
    </source>
</evidence>
<dbReference type="AlphaFoldDB" id="A0A2U1ALE7"/>
<feature type="transmembrane region" description="Helical" evidence="1">
    <location>
        <begin position="344"/>
        <end position="364"/>
    </location>
</feature>
<name>A0A2U1ALE7_9BACT</name>
<dbReference type="Gene3D" id="1.20.1640.10">
    <property type="entry name" value="Multidrug efflux transporter AcrB transmembrane domain"/>
    <property type="match status" value="2"/>
</dbReference>
<feature type="transmembrane region" description="Helical" evidence="1">
    <location>
        <begin position="423"/>
        <end position="445"/>
    </location>
</feature>
<reference evidence="2 3" key="1">
    <citation type="submission" date="2018-04" db="EMBL/GenBank/DDBJ databases">
        <title>Genomic Encyclopedia of Type Strains, Phase IV (KMG-IV): sequencing the most valuable type-strain genomes for metagenomic binning, comparative biology and taxonomic classification.</title>
        <authorList>
            <person name="Goeker M."/>
        </authorList>
    </citation>
    <scope>NUCLEOTIDE SEQUENCE [LARGE SCALE GENOMIC DNA]</scope>
    <source>
        <strain evidence="2 3">DSM 100231</strain>
    </source>
</reference>
<protein>
    <submittedName>
        <fullName evidence="2">Multidrug efflux pump subunit AcrB</fullName>
    </submittedName>
</protein>